<reference evidence="16" key="1">
    <citation type="submission" date="2025-08" db="UniProtKB">
        <authorList>
            <consortium name="RefSeq"/>
        </authorList>
    </citation>
    <scope>IDENTIFICATION</scope>
    <source>
        <tissue evidence="16">Whole body</tissue>
    </source>
</reference>
<dbReference type="Proteomes" id="UP000504618">
    <property type="component" value="Unplaced"/>
</dbReference>
<organism evidence="15 16">
    <name type="scientific">Temnothorax curvispinosus</name>
    <dbReference type="NCBI Taxonomy" id="300111"/>
    <lineage>
        <taxon>Eukaryota</taxon>
        <taxon>Metazoa</taxon>
        <taxon>Ecdysozoa</taxon>
        <taxon>Arthropoda</taxon>
        <taxon>Hexapoda</taxon>
        <taxon>Insecta</taxon>
        <taxon>Pterygota</taxon>
        <taxon>Neoptera</taxon>
        <taxon>Endopterygota</taxon>
        <taxon>Hymenoptera</taxon>
        <taxon>Apocrita</taxon>
        <taxon>Aculeata</taxon>
        <taxon>Formicoidea</taxon>
        <taxon>Formicidae</taxon>
        <taxon>Myrmicinae</taxon>
        <taxon>Temnothorax</taxon>
    </lineage>
</organism>
<keyword evidence="6" id="KW-0964">Secreted</keyword>
<evidence type="ECO:0000256" key="11">
    <source>
        <dbReference type="ARBA" id="ARBA00023315"/>
    </source>
</evidence>
<dbReference type="FunFam" id="3.40.630.10:FF:000029">
    <property type="entry name" value="Glutaminyl-peptide cyclotransferase"/>
    <property type="match status" value="1"/>
</dbReference>
<evidence type="ECO:0000256" key="8">
    <source>
        <dbReference type="ARBA" id="ARBA00022723"/>
    </source>
</evidence>
<dbReference type="GO" id="GO:0005576">
    <property type="term" value="C:extracellular region"/>
    <property type="evidence" value="ECO:0007669"/>
    <property type="project" value="UniProtKB-SubCell"/>
</dbReference>
<feature type="signal peptide" evidence="13">
    <location>
        <begin position="1"/>
        <end position="18"/>
    </location>
</feature>
<evidence type="ECO:0000256" key="10">
    <source>
        <dbReference type="ARBA" id="ARBA00023157"/>
    </source>
</evidence>
<evidence type="ECO:0000256" key="5">
    <source>
        <dbReference type="ARBA" id="ARBA00016861"/>
    </source>
</evidence>
<evidence type="ECO:0000256" key="4">
    <source>
        <dbReference type="ARBA" id="ARBA00012012"/>
    </source>
</evidence>
<evidence type="ECO:0000256" key="9">
    <source>
        <dbReference type="ARBA" id="ARBA00022833"/>
    </source>
</evidence>
<comment type="catalytic activity">
    <reaction evidence="1">
        <text>N-terminal L-glutaminyl-[peptide] = N-terminal 5-oxo-L-prolyl-[peptide] + NH4(+)</text>
        <dbReference type="Rhea" id="RHEA:23652"/>
        <dbReference type="Rhea" id="RHEA-COMP:11736"/>
        <dbReference type="Rhea" id="RHEA-COMP:11846"/>
        <dbReference type="ChEBI" id="CHEBI:28938"/>
        <dbReference type="ChEBI" id="CHEBI:64722"/>
        <dbReference type="ChEBI" id="CHEBI:87215"/>
        <dbReference type="EC" id="2.3.2.5"/>
    </reaction>
</comment>
<keyword evidence="8" id="KW-0479">Metal-binding</keyword>
<dbReference type="EC" id="2.3.2.5" evidence="4"/>
<evidence type="ECO:0000313" key="16">
    <source>
        <dbReference type="RefSeq" id="XP_024890027.1"/>
    </source>
</evidence>
<dbReference type="InterPro" id="IPR007484">
    <property type="entry name" value="Peptidase_M28"/>
</dbReference>
<dbReference type="GO" id="GO:0008270">
    <property type="term" value="F:zinc ion binding"/>
    <property type="evidence" value="ECO:0007669"/>
    <property type="project" value="TreeGrafter"/>
</dbReference>
<feature type="domain" description="Peptidase M28" evidence="14">
    <location>
        <begin position="112"/>
        <end position="337"/>
    </location>
</feature>
<protein>
    <recommendedName>
        <fullName evidence="5">Glutaminyl-peptide cyclotransferase</fullName>
        <ecNumber evidence="4">2.3.2.5</ecNumber>
    </recommendedName>
</protein>
<evidence type="ECO:0000256" key="3">
    <source>
        <dbReference type="ARBA" id="ARBA00006014"/>
    </source>
</evidence>
<dbReference type="SUPFAM" id="SSF53187">
    <property type="entry name" value="Zn-dependent exopeptidases"/>
    <property type="match status" value="1"/>
</dbReference>
<dbReference type="InterPro" id="IPR037457">
    <property type="entry name" value="M28_QC"/>
</dbReference>
<sequence length="349" mass="40158">MIALCIFFLAVVVSPHAAERDRPREVSLAREKYYHVPGSLTNEQVATLSGLTNVTHMNEVLDNICVVRIVGTAEHATVKEYIKRSMGNLGWTVESDLFKANTPVFGELEFENIIAKLNPNAKRYLALACHHDSKYTRERDFIGATDSAVPCAQLINLATVMSEYLTKQEQDVSLMFIFFDGEEAFKEWGPNDSIYGAKHLAKQWHNRRTSYGEGIDFSELDKIDILVLLDLIGAPDPTFYNYFRNTEKWYSLLVSIEKKLAQMRKFESYSYGKPEQKYFQPYSFEAHIEDDHIPFLRKDVPILHIIPTPFPPFWHKSGDNRHNIDLKTTENINKILRIFVASYLHLSTV</sequence>
<evidence type="ECO:0000256" key="12">
    <source>
        <dbReference type="ARBA" id="ARBA00057903"/>
    </source>
</evidence>
<name>A0A6J1R5V5_9HYME</name>
<evidence type="ECO:0000256" key="7">
    <source>
        <dbReference type="ARBA" id="ARBA00022679"/>
    </source>
</evidence>
<dbReference type="GeneID" id="112466254"/>
<keyword evidence="11" id="KW-0012">Acyltransferase</keyword>
<dbReference type="InterPro" id="IPR040234">
    <property type="entry name" value="QC/QCL"/>
</dbReference>
<dbReference type="AlphaFoldDB" id="A0A6J1R5V5"/>
<keyword evidence="10" id="KW-1015">Disulfide bond</keyword>
<accession>A0A6J1R5V5</accession>
<dbReference type="Gene3D" id="3.40.630.10">
    <property type="entry name" value="Zn peptidases"/>
    <property type="match status" value="1"/>
</dbReference>
<comment type="function">
    <text evidence="12">Acts as a glutaminyl-peptide cyclotransferase. Responsible for the biosynthesis of pyroglutamyl peptides. Might be more efficient in the conversion of tri and tetrapeptides in vitro. Might have a relative preference for substrates containing hydrophobic amino acids in vitro.</text>
</comment>
<keyword evidence="9" id="KW-0862">Zinc</keyword>
<feature type="chain" id="PRO_5027044120" description="Glutaminyl-peptide cyclotransferase" evidence="13">
    <location>
        <begin position="19"/>
        <end position="349"/>
    </location>
</feature>
<dbReference type="CDD" id="cd03880">
    <property type="entry name" value="M28_QC_like"/>
    <property type="match status" value="1"/>
</dbReference>
<keyword evidence="13" id="KW-0732">Signal</keyword>
<comment type="similarity">
    <text evidence="3">Belongs to the glutaminyl-peptide cyclotransferase family.</text>
</comment>
<gene>
    <name evidence="16" type="primary">LOC112466254</name>
</gene>
<evidence type="ECO:0000259" key="14">
    <source>
        <dbReference type="Pfam" id="PF04389"/>
    </source>
</evidence>
<keyword evidence="15" id="KW-1185">Reference proteome</keyword>
<evidence type="ECO:0000256" key="6">
    <source>
        <dbReference type="ARBA" id="ARBA00022525"/>
    </source>
</evidence>
<keyword evidence="7" id="KW-0808">Transferase</keyword>
<dbReference type="GO" id="GO:0016603">
    <property type="term" value="F:glutaminyl-peptide cyclotransferase activity"/>
    <property type="evidence" value="ECO:0007669"/>
    <property type="project" value="UniProtKB-EC"/>
</dbReference>
<evidence type="ECO:0000256" key="13">
    <source>
        <dbReference type="SAM" id="SignalP"/>
    </source>
</evidence>
<evidence type="ECO:0000313" key="15">
    <source>
        <dbReference type="Proteomes" id="UP000504618"/>
    </source>
</evidence>
<dbReference type="CTD" id="40270"/>
<dbReference type="PANTHER" id="PTHR12283:SF6">
    <property type="entry name" value="GLUTAMINYL-PEPTIDE CYCLOTRANSFERASE-RELATED"/>
    <property type="match status" value="1"/>
</dbReference>
<dbReference type="RefSeq" id="XP_024890027.1">
    <property type="nucleotide sequence ID" value="XM_025034259.1"/>
</dbReference>
<dbReference type="Pfam" id="PF04389">
    <property type="entry name" value="Peptidase_M28"/>
    <property type="match status" value="1"/>
</dbReference>
<dbReference type="PANTHER" id="PTHR12283">
    <property type="entry name" value="GLUTAMINYL-PEPTIDE CYCLOTRANSFERASE"/>
    <property type="match status" value="1"/>
</dbReference>
<proteinExistence type="inferred from homology"/>
<evidence type="ECO:0000256" key="1">
    <source>
        <dbReference type="ARBA" id="ARBA00000001"/>
    </source>
</evidence>
<dbReference type="OrthoDB" id="3907302at2759"/>
<comment type="subcellular location">
    <subcellularLocation>
        <location evidence="2">Secreted</location>
    </subcellularLocation>
</comment>
<evidence type="ECO:0000256" key="2">
    <source>
        <dbReference type="ARBA" id="ARBA00004613"/>
    </source>
</evidence>